<feature type="active site" description="Schiff-base intermediate with substrate" evidence="9">
    <location>
        <position position="87"/>
    </location>
</feature>
<evidence type="ECO:0000256" key="2">
    <source>
        <dbReference type="ARBA" id="ARBA00004857"/>
    </source>
</evidence>
<reference evidence="10 11" key="1">
    <citation type="journal article" date="2018" name="Nat. Biotechnol.">
        <title>A standardized bacterial taxonomy based on genome phylogeny substantially revises the tree of life.</title>
        <authorList>
            <person name="Parks D.H."/>
            <person name="Chuvochina M."/>
            <person name="Waite D.W."/>
            <person name="Rinke C."/>
            <person name="Skarshewski A."/>
            <person name="Chaumeil P.A."/>
            <person name="Hugenholtz P."/>
        </authorList>
    </citation>
    <scope>NUCLEOTIDE SEQUENCE [LARGE SCALE GENOMIC DNA]</scope>
    <source>
        <strain evidence="10">UBA9956</strain>
    </source>
</reference>
<sequence>MKFFIDTANIEEIKKANSIGLLDGVTTNPTLIAKEIERTKRKPADILAEICSIVKGPVSGEVIALDYENMVKEAMELHKIASNIAVKIPMTEDGLRAVRTLSEKDIMTNVTLIFTPVQAVLAAKAGATFTSPFIGRLDDISQEGINIVEDIHTIFENYGYPTEIIVASVRNPVHVLQSLLIGADIATIPYSVIMQLIKHPLTESGIKRFLDDYKKAQENL</sequence>
<name>A0A350H9R9_UNCW3</name>
<keyword evidence="6 9" id="KW-0570">Pentose shunt</keyword>
<dbReference type="InterPro" id="IPR004731">
    <property type="entry name" value="Transaldolase_3B/F6P_aldolase"/>
</dbReference>
<dbReference type="FunFam" id="3.20.20.70:FF:000018">
    <property type="entry name" value="Probable transaldolase"/>
    <property type="match status" value="1"/>
</dbReference>
<evidence type="ECO:0000256" key="7">
    <source>
        <dbReference type="ARBA" id="ARBA00023270"/>
    </source>
</evidence>
<comment type="function">
    <text evidence="9">Transaldolase is important for the balance of metabolites in the pentose-phosphate pathway.</text>
</comment>
<dbReference type="InterPro" id="IPR022999">
    <property type="entry name" value="Transaldolase_3B"/>
</dbReference>
<dbReference type="InterPro" id="IPR018225">
    <property type="entry name" value="Transaldolase_AS"/>
</dbReference>
<dbReference type="HAMAP" id="MF_00494">
    <property type="entry name" value="Transaldolase_3b"/>
    <property type="match status" value="1"/>
</dbReference>
<dbReference type="UniPathway" id="UPA00115">
    <property type="reaction ID" value="UER00414"/>
</dbReference>
<dbReference type="PANTHER" id="PTHR10683">
    <property type="entry name" value="TRANSALDOLASE"/>
    <property type="match status" value="1"/>
</dbReference>
<dbReference type="CDD" id="cd00956">
    <property type="entry name" value="Transaldolase_FSA"/>
    <property type="match status" value="1"/>
</dbReference>
<evidence type="ECO:0000256" key="9">
    <source>
        <dbReference type="HAMAP-Rule" id="MF_00494"/>
    </source>
</evidence>
<dbReference type="GO" id="GO:0004801">
    <property type="term" value="F:transaldolase activity"/>
    <property type="evidence" value="ECO:0007669"/>
    <property type="project" value="UniProtKB-UniRule"/>
</dbReference>
<comment type="catalytic activity">
    <reaction evidence="8 9">
        <text>D-sedoheptulose 7-phosphate + D-glyceraldehyde 3-phosphate = D-erythrose 4-phosphate + beta-D-fructose 6-phosphate</text>
        <dbReference type="Rhea" id="RHEA:17053"/>
        <dbReference type="ChEBI" id="CHEBI:16897"/>
        <dbReference type="ChEBI" id="CHEBI:57483"/>
        <dbReference type="ChEBI" id="CHEBI:57634"/>
        <dbReference type="ChEBI" id="CHEBI:59776"/>
        <dbReference type="EC" id="2.2.1.2"/>
    </reaction>
</comment>
<dbReference type="GO" id="GO:0016832">
    <property type="term" value="F:aldehyde-lyase activity"/>
    <property type="evidence" value="ECO:0007669"/>
    <property type="project" value="InterPro"/>
</dbReference>
<protein>
    <recommendedName>
        <fullName evidence="9">Probable transaldolase</fullName>
        <ecNumber evidence="9">2.2.1.2</ecNumber>
    </recommendedName>
</protein>
<dbReference type="InterPro" id="IPR001585">
    <property type="entry name" value="TAL/FSA"/>
</dbReference>
<evidence type="ECO:0000256" key="8">
    <source>
        <dbReference type="ARBA" id="ARBA00048810"/>
    </source>
</evidence>
<dbReference type="InterPro" id="IPR033919">
    <property type="entry name" value="TSA/FSA_arc/bac"/>
</dbReference>
<dbReference type="Proteomes" id="UP000264062">
    <property type="component" value="Unassembled WGS sequence"/>
</dbReference>
<dbReference type="Gene3D" id="3.20.20.70">
    <property type="entry name" value="Aldolase class I"/>
    <property type="match status" value="1"/>
</dbReference>
<keyword evidence="7 9" id="KW-0704">Schiff base</keyword>
<comment type="pathway">
    <text evidence="2 9">Carbohydrate degradation; pentose phosphate pathway; D-glyceraldehyde 3-phosphate and beta-D-fructose 6-phosphate from D-ribose 5-phosphate and D-xylulose 5-phosphate (non-oxidative stage): step 2/3.</text>
</comment>
<dbReference type="PROSITE" id="PS01054">
    <property type="entry name" value="TRANSALDOLASE_1"/>
    <property type="match status" value="1"/>
</dbReference>
<comment type="caution">
    <text evidence="10">The sequence shown here is derived from an EMBL/GenBank/DDBJ whole genome shotgun (WGS) entry which is preliminary data.</text>
</comment>
<dbReference type="PROSITE" id="PS00958">
    <property type="entry name" value="TRANSALDOLASE_2"/>
    <property type="match status" value="1"/>
</dbReference>
<dbReference type="InterPro" id="IPR013785">
    <property type="entry name" value="Aldolase_TIM"/>
</dbReference>
<evidence type="ECO:0000256" key="6">
    <source>
        <dbReference type="ARBA" id="ARBA00023126"/>
    </source>
</evidence>
<comment type="subcellular location">
    <subcellularLocation>
        <location evidence="1 9">Cytoplasm</location>
    </subcellularLocation>
</comment>
<dbReference type="GO" id="GO:0005737">
    <property type="term" value="C:cytoplasm"/>
    <property type="evidence" value="ECO:0007669"/>
    <property type="project" value="UniProtKB-SubCell"/>
</dbReference>
<evidence type="ECO:0000256" key="4">
    <source>
        <dbReference type="ARBA" id="ARBA00022490"/>
    </source>
</evidence>
<dbReference type="AlphaFoldDB" id="A0A350H9R9"/>
<evidence type="ECO:0000313" key="10">
    <source>
        <dbReference type="EMBL" id="HAV92285.1"/>
    </source>
</evidence>
<dbReference type="GO" id="GO:0005975">
    <property type="term" value="P:carbohydrate metabolic process"/>
    <property type="evidence" value="ECO:0007669"/>
    <property type="project" value="InterPro"/>
</dbReference>
<evidence type="ECO:0000256" key="3">
    <source>
        <dbReference type="ARBA" id="ARBA00005740"/>
    </source>
</evidence>
<accession>A0A350H9R9</accession>
<evidence type="ECO:0000256" key="5">
    <source>
        <dbReference type="ARBA" id="ARBA00022679"/>
    </source>
</evidence>
<keyword evidence="5 9" id="KW-0808">Transferase</keyword>
<keyword evidence="4 9" id="KW-0963">Cytoplasm</keyword>
<proteinExistence type="inferred from homology"/>
<dbReference type="NCBIfam" id="TIGR00875">
    <property type="entry name" value="fsa_talC_mipB"/>
    <property type="match status" value="1"/>
</dbReference>
<comment type="similarity">
    <text evidence="3 9">Belongs to the transaldolase family. Type 3B subfamily.</text>
</comment>
<gene>
    <name evidence="10" type="primary">fsa</name>
    <name evidence="9" type="synonym">tal</name>
    <name evidence="10" type="ORF">DCW38_03795</name>
</gene>
<dbReference type="Pfam" id="PF00923">
    <property type="entry name" value="TAL_FSA"/>
    <property type="match status" value="1"/>
</dbReference>
<dbReference type="EC" id="2.2.1.2" evidence="9"/>
<organism evidence="10 11">
    <name type="scientific">candidate division WOR-3 bacterium</name>
    <dbReference type="NCBI Taxonomy" id="2052148"/>
    <lineage>
        <taxon>Bacteria</taxon>
        <taxon>Bacteria division WOR-3</taxon>
    </lineage>
</organism>
<dbReference type="EMBL" id="DMZY01000112">
    <property type="protein sequence ID" value="HAV92285.1"/>
    <property type="molecule type" value="Genomic_DNA"/>
</dbReference>
<dbReference type="PANTHER" id="PTHR10683:SF40">
    <property type="entry name" value="FRUCTOSE-6-PHOSPHATE ALDOLASE 1-RELATED"/>
    <property type="match status" value="1"/>
</dbReference>
<dbReference type="SUPFAM" id="SSF51569">
    <property type="entry name" value="Aldolase"/>
    <property type="match status" value="1"/>
</dbReference>
<evidence type="ECO:0000313" key="11">
    <source>
        <dbReference type="Proteomes" id="UP000264062"/>
    </source>
</evidence>
<evidence type="ECO:0000256" key="1">
    <source>
        <dbReference type="ARBA" id="ARBA00004496"/>
    </source>
</evidence>
<dbReference type="GO" id="GO:0006098">
    <property type="term" value="P:pentose-phosphate shunt"/>
    <property type="evidence" value="ECO:0007669"/>
    <property type="project" value="UniProtKB-UniRule"/>
</dbReference>